<sequence length="113" mass="13515">IYRSRTERLLRYMFRVNPCFYCFGFQCILAVLLTISSIEFSRIERENKVLDESKNIIPFVECTYKRIPEFSTLSCAEDDDQNAFISRFHENNSTNSQCIDRVDLVMYKHFIFN</sequence>
<accession>A0A1S0TJ51</accession>
<dbReference type="RefSeq" id="XP_003149944.1">
    <property type="nucleotide sequence ID" value="XM_003149896.1"/>
</dbReference>
<dbReference type="OMA" id="MFRVNPC"/>
<gene>
    <name evidence="2" type="ORF">LOAG_14400</name>
</gene>
<dbReference type="KEGG" id="loa:LOAG_14400"/>
<keyword evidence="1" id="KW-1133">Transmembrane helix</keyword>
<proteinExistence type="predicted"/>
<feature type="transmembrane region" description="Helical" evidence="1">
    <location>
        <begin position="20"/>
        <end position="38"/>
    </location>
</feature>
<dbReference type="GeneID" id="9951879"/>
<keyword evidence="1" id="KW-0812">Transmembrane</keyword>
<evidence type="ECO:0000256" key="1">
    <source>
        <dbReference type="SAM" id="Phobius"/>
    </source>
</evidence>
<organism evidence="2">
    <name type="scientific">Loa loa</name>
    <name type="common">Eye worm</name>
    <name type="synonym">Filaria loa</name>
    <dbReference type="NCBI Taxonomy" id="7209"/>
    <lineage>
        <taxon>Eukaryota</taxon>
        <taxon>Metazoa</taxon>
        <taxon>Ecdysozoa</taxon>
        <taxon>Nematoda</taxon>
        <taxon>Chromadorea</taxon>
        <taxon>Rhabditida</taxon>
        <taxon>Spirurina</taxon>
        <taxon>Spiruromorpha</taxon>
        <taxon>Filarioidea</taxon>
        <taxon>Onchocercidae</taxon>
        <taxon>Loa</taxon>
    </lineage>
</organism>
<name>A0A1S0TJ51_LOALO</name>
<dbReference type="AlphaFoldDB" id="A0A1S0TJ51"/>
<dbReference type="OrthoDB" id="5837485at2759"/>
<feature type="non-terminal residue" evidence="2">
    <location>
        <position position="1"/>
    </location>
</feature>
<dbReference type="InParanoid" id="A0A1S0TJ51"/>
<keyword evidence="1" id="KW-0472">Membrane</keyword>
<protein>
    <submittedName>
        <fullName evidence="2">Uncharacterized protein</fullName>
    </submittedName>
</protein>
<dbReference type="EMBL" id="JH712505">
    <property type="protein sequence ID" value="EFO14125.1"/>
    <property type="molecule type" value="Genomic_DNA"/>
</dbReference>
<reference evidence="2" key="1">
    <citation type="submission" date="2012-04" db="EMBL/GenBank/DDBJ databases">
        <title>The Genome Sequence of Loa loa.</title>
        <authorList>
            <consortium name="The Broad Institute Genome Sequencing Platform"/>
            <consortium name="Broad Institute Genome Sequencing Center for Infectious Disease"/>
            <person name="Nutman T.B."/>
            <person name="Fink D.L."/>
            <person name="Russ C."/>
            <person name="Young S."/>
            <person name="Zeng Q."/>
            <person name="Gargeya S."/>
            <person name="Alvarado L."/>
            <person name="Berlin A."/>
            <person name="Chapman S.B."/>
            <person name="Chen Z."/>
            <person name="Freedman E."/>
            <person name="Gellesch M."/>
            <person name="Goldberg J."/>
            <person name="Griggs A."/>
            <person name="Gujja S."/>
            <person name="Heilman E.R."/>
            <person name="Heiman D."/>
            <person name="Howarth C."/>
            <person name="Mehta T."/>
            <person name="Neiman D."/>
            <person name="Pearson M."/>
            <person name="Roberts A."/>
            <person name="Saif S."/>
            <person name="Shea T."/>
            <person name="Shenoy N."/>
            <person name="Sisk P."/>
            <person name="Stolte C."/>
            <person name="Sykes S."/>
            <person name="White J."/>
            <person name="Yandava C."/>
            <person name="Haas B."/>
            <person name="Henn M.R."/>
            <person name="Nusbaum C."/>
            <person name="Birren B."/>
        </authorList>
    </citation>
    <scope>NUCLEOTIDE SEQUENCE [LARGE SCALE GENOMIC DNA]</scope>
</reference>
<evidence type="ECO:0000313" key="2">
    <source>
        <dbReference type="EMBL" id="EFO14125.1"/>
    </source>
</evidence>
<dbReference type="CTD" id="9951879"/>